<keyword evidence="2" id="KW-0805">Transcription regulation</keyword>
<sequence length="204" mass="22714">MPQTTPVPPEPLSPPVAAKAPAADETEALTRATARGDTRAFGVLYARWFDHAYATARRLTGRDEAFCLDVVQEAMLKAARRIPTLPNEAAMSAWLCTVVHRAALDALRSERRRLVREHRAHPHTAHTARTTTDLDDRIAWLRERLGELSVQDRSLLAARFVRGRTLAQAGEEAGLTGDAVHGRVRRILHRLRLAQSKDAKENQP</sequence>
<dbReference type="GO" id="GO:0006352">
    <property type="term" value="P:DNA-templated transcription initiation"/>
    <property type="evidence" value="ECO:0007669"/>
    <property type="project" value="InterPro"/>
</dbReference>
<keyword evidence="3" id="KW-0731">Sigma factor</keyword>
<dbReference type="Pfam" id="PF04542">
    <property type="entry name" value="Sigma70_r2"/>
    <property type="match status" value="1"/>
</dbReference>
<feature type="region of interest" description="Disordered" evidence="6">
    <location>
        <begin position="1"/>
        <end position="27"/>
    </location>
</feature>
<dbReference type="InterPro" id="IPR036388">
    <property type="entry name" value="WH-like_DNA-bd_sf"/>
</dbReference>
<evidence type="ECO:0000256" key="3">
    <source>
        <dbReference type="ARBA" id="ARBA00023082"/>
    </source>
</evidence>
<keyword evidence="5" id="KW-0804">Transcription</keyword>
<dbReference type="NCBIfam" id="TIGR02937">
    <property type="entry name" value="sigma70-ECF"/>
    <property type="match status" value="1"/>
</dbReference>
<dbReference type="InterPro" id="IPR007627">
    <property type="entry name" value="RNA_pol_sigma70_r2"/>
</dbReference>
<evidence type="ECO:0000259" key="7">
    <source>
        <dbReference type="Pfam" id="PF04542"/>
    </source>
</evidence>
<dbReference type="PANTHER" id="PTHR43133">
    <property type="entry name" value="RNA POLYMERASE ECF-TYPE SIGMA FACTO"/>
    <property type="match status" value="1"/>
</dbReference>
<dbReference type="InterPro" id="IPR013324">
    <property type="entry name" value="RNA_pol_sigma_r3/r4-like"/>
</dbReference>
<dbReference type="InterPro" id="IPR013325">
    <property type="entry name" value="RNA_pol_sigma_r2"/>
</dbReference>
<dbReference type="Gene3D" id="1.10.1740.10">
    <property type="match status" value="1"/>
</dbReference>
<dbReference type="InterPro" id="IPR007630">
    <property type="entry name" value="RNA_pol_sigma70_r4"/>
</dbReference>
<dbReference type="SUPFAM" id="SSF88946">
    <property type="entry name" value="Sigma2 domain of RNA polymerase sigma factors"/>
    <property type="match status" value="1"/>
</dbReference>
<dbReference type="Pfam" id="PF04545">
    <property type="entry name" value="Sigma70_r4"/>
    <property type="match status" value="1"/>
</dbReference>
<evidence type="ECO:0000313" key="9">
    <source>
        <dbReference type="EMBL" id="VAX37779.1"/>
    </source>
</evidence>
<dbReference type="Gene3D" id="1.10.10.10">
    <property type="entry name" value="Winged helix-like DNA-binding domain superfamily/Winged helix DNA-binding domain"/>
    <property type="match status" value="1"/>
</dbReference>
<protein>
    <recommendedName>
        <fullName evidence="10">RNA polymerase sigma-70 region 2 domain-containing protein</fullName>
    </recommendedName>
</protein>
<dbReference type="GO" id="GO:0016987">
    <property type="term" value="F:sigma factor activity"/>
    <property type="evidence" value="ECO:0007669"/>
    <property type="project" value="UniProtKB-KW"/>
</dbReference>
<evidence type="ECO:0000259" key="8">
    <source>
        <dbReference type="Pfam" id="PF04545"/>
    </source>
</evidence>
<comment type="similarity">
    <text evidence="1">Belongs to the sigma-70 factor family. ECF subfamily.</text>
</comment>
<dbReference type="SUPFAM" id="SSF88659">
    <property type="entry name" value="Sigma3 and sigma4 domains of RNA polymerase sigma factors"/>
    <property type="match status" value="1"/>
</dbReference>
<dbReference type="EMBL" id="UOGK01000120">
    <property type="protein sequence ID" value="VAX37779.1"/>
    <property type="molecule type" value="Genomic_DNA"/>
</dbReference>
<dbReference type="AlphaFoldDB" id="A0A3B1D6D6"/>
<organism evidence="9">
    <name type="scientific">hydrothermal vent metagenome</name>
    <dbReference type="NCBI Taxonomy" id="652676"/>
    <lineage>
        <taxon>unclassified sequences</taxon>
        <taxon>metagenomes</taxon>
        <taxon>ecological metagenomes</taxon>
    </lineage>
</organism>
<evidence type="ECO:0000256" key="6">
    <source>
        <dbReference type="SAM" id="MobiDB-lite"/>
    </source>
</evidence>
<evidence type="ECO:0000256" key="4">
    <source>
        <dbReference type="ARBA" id="ARBA00023125"/>
    </source>
</evidence>
<dbReference type="InterPro" id="IPR039425">
    <property type="entry name" value="RNA_pol_sigma-70-like"/>
</dbReference>
<feature type="domain" description="RNA polymerase sigma-70 region 2" evidence="7">
    <location>
        <begin position="44"/>
        <end position="113"/>
    </location>
</feature>
<reference evidence="9" key="1">
    <citation type="submission" date="2018-06" db="EMBL/GenBank/DDBJ databases">
        <authorList>
            <person name="Zhirakovskaya E."/>
        </authorList>
    </citation>
    <scope>NUCLEOTIDE SEQUENCE</scope>
</reference>
<evidence type="ECO:0000256" key="1">
    <source>
        <dbReference type="ARBA" id="ARBA00010641"/>
    </source>
</evidence>
<dbReference type="GO" id="GO:0003677">
    <property type="term" value="F:DNA binding"/>
    <property type="evidence" value="ECO:0007669"/>
    <property type="project" value="UniProtKB-KW"/>
</dbReference>
<evidence type="ECO:0000256" key="2">
    <source>
        <dbReference type="ARBA" id="ARBA00023015"/>
    </source>
</evidence>
<name>A0A3B1D6D6_9ZZZZ</name>
<feature type="compositionally biased region" description="Pro residues" evidence="6">
    <location>
        <begin position="1"/>
        <end position="14"/>
    </location>
</feature>
<keyword evidence="4" id="KW-0238">DNA-binding</keyword>
<feature type="domain" description="RNA polymerase sigma-70 region 4" evidence="8">
    <location>
        <begin position="145"/>
        <end position="192"/>
    </location>
</feature>
<dbReference type="PANTHER" id="PTHR43133:SF8">
    <property type="entry name" value="RNA POLYMERASE SIGMA FACTOR HI_1459-RELATED"/>
    <property type="match status" value="1"/>
</dbReference>
<accession>A0A3B1D6D6</accession>
<proteinExistence type="inferred from homology"/>
<gene>
    <name evidence="9" type="ORF">MNBD_PLANCTO03-2136</name>
</gene>
<evidence type="ECO:0000256" key="5">
    <source>
        <dbReference type="ARBA" id="ARBA00023163"/>
    </source>
</evidence>
<evidence type="ECO:0008006" key="10">
    <source>
        <dbReference type="Google" id="ProtNLM"/>
    </source>
</evidence>
<dbReference type="InterPro" id="IPR014284">
    <property type="entry name" value="RNA_pol_sigma-70_dom"/>
</dbReference>